<accession>G6EGE1</accession>
<evidence type="ECO:0000259" key="3">
    <source>
        <dbReference type="Pfam" id="PF01557"/>
    </source>
</evidence>
<dbReference type="Proteomes" id="UP000004030">
    <property type="component" value="Unassembled WGS sequence"/>
</dbReference>
<dbReference type="eggNOG" id="COG0179">
    <property type="taxonomic scope" value="Bacteria"/>
</dbReference>
<comment type="similarity">
    <text evidence="1">Belongs to the FAH family.</text>
</comment>
<protein>
    <recommendedName>
        <fullName evidence="3">Fumarylacetoacetase-like C-terminal domain-containing protein</fullName>
    </recommendedName>
</protein>
<dbReference type="KEGG" id="npn:JI59_21630"/>
<dbReference type="InterPro" id="IPR011234">
    <property type="entry name" value="Fumarylacetoacetase-like_C"/>
</dbReference>
<dbReference type="InterPro" id="IPR036663">
    <property type="entry name" value="Fumarylacetoacetase_C_sf"/>
</dbReference>
<dbReference type="GO" id="GO:0046872">
    <property type="term" value="F:metal ion binding"/>
    <property type="evidence" value="ECO:0007669"/>
    <property type="project" value="UniProtKB-KW"/>
</dbReference>
<sequence length="316" mass="34192">MPVKLARFNDDRLGVVTEGGIRDVTDLLPASIMALRPRYRMNAVIAAFDDLRAAFERHDGPVLPLEEVSLDAPLTHPELTLCTFANYRQGGTHERAMPVFWLKPADAITGPGSSVSLPDMALGAVHHEAELVVIIGKGGRDITVEQALDHVFGYTATIDLNVRGILDDQGIAVNAHEGFGSLGPWIVTADELGSPQDLNVRLWQGETLRQDYSTSDMEYSVAELIAFVSGIATLEPGDLIACGTDMRGVGPVQHGETYRIEIDRIGGFTLSVTDPRRRVWPSDVDPKADEALQAARNGSFFMGANAFTPAIEEAVS</sequence>
<dbReference type="GO" id="GO:0044281">
    <property type="term" value="P:small molecule metabolic process"/>
    <property type="evidence" value="ECO:0007669"/>
    <property type="project" value="UniProtKB-ARBA"/>
</dbReference>
<comment type="caution">
    <text evidence="4">The sequence shown here is derived from an EMBL/GenBank/DDBJ whole genome shotgun (WGS) entry which is preliminary data.</text>
</comment>
<evidence type="ECO:0000256" key="2">
    <source>
        <dbReference type="ARBA" id="ARBA00022723"/>
    </source>
</evidence>
<evidence type="ECO:0000256" key="1">
    <source>
        <dbReference type="ARBA" id="ARBA00010211"/>
    </source>
</evidence>
<evidence type="ECO:0000313" key="5">
    <source>
        <dbReference type="Proteomes" id="UP000004030"/>
    </source>
</evidence>
<keyword evidence="2" id="KW-0479">Metal-binding</keyword>
<proteinExistence type="inferred from homology"/>
<dbReference type="PATRIC" id="fig|1088721.3.peg.3429"/>
<name>G6EGE1_9SPHN</name>
<organism evidence="4 5">
    <name type="scientific">Novosphingobium pentaromativorans US6-1</name>
    <dbReference type="NCBI Taxonomy" id="1088721"/>
    <lineage>
        <taxon>Bacteria</taxon>
        <taxon>Pseudomonadati</taxon>
        <taxon>Pseudomonadota</taxon>
        <taxon>Alphaproteobacteria</taxon>
        <taxon>Sphingomonadales</taxon>
        <taxon>Sphingomonadaceae</taxon>
        <taxon>Novosphingobium</taxon>
    </lineage>
</organism>
<dbReference type="AlphaFoldDB" id="G6EGE1"/>
<dbReference type="PANTHER" id="PTHR42796:SF4">
    <property type="entry name" value="FUMARYLACETOACETATE HYDROLASE DOMAIN-CONTAINING PROTEIN 2A"/>
    <property type="match status" value="1"/>
</dbReference>
<dbReference type="InterPro" id="IPR051121">
    <property type="entry name" value="FAH"/>
</dbReference>
<keyword evidence="5" id="KW-1185">Reference proteome</keyword>
<dbReference type="EMBL" id="AGFM01000055">
    <property type="protein sequence ID" value="EHJ59592.1"/>
    <property type="molecule type" value="Genomic_DNA"/>
</dbReference>
<dbReference type="SUPFAM" id="SSF56529">
    <property type="entry name" value="FAH"/>
    <property type="match status" value="1"/>
</dbReference>
<feature type="domain" description="Fumarylacetoacetase-like C-terminal" evidence="3">
    <location>
        <begin position="93"/>
        <end position="269"/>
    </location>
</feature>
<dbReference type="GO" id="GO:0003824">
    <property type="term" value="F:catalytic activity"/>
    <property type="evidence" value="ECO:0007669"/>
    <property type="project" value="InterPro"/>
</dbReference>
<dbReference type="PANTHER" id="PTHR42796">
    <property type="entry name" value="FUMARYLACETOACETATE HYDROLASE DOMAIN-CONTAINING PROTEIN 2A-RELATED"/>
    <property type="match status" value="1"/>
</dbReference>
<dbReference type="Gene3D" id="3.90.850.10">
    <property type="entry name" value="Fumarylacetoacetase-like, C-terminal domain"/>
    <property type="match status" value="1"/>
</dbReference>
<dbReference type="Pfam" id="PF01557">
    <property type="entry name" value="FAA_hydrolase"/>
    <property type="match status" value="1"/>
</dbReference>
<evidence type="ECO:0000313" key="4">
    <source>
        <dbReference type="EMBL" id="EHJ59592.1"/>
    </source>
</evidence>
<dbReference type="OrthoDB" id="5197601at2"/>
<reference evidence="4 5" key="1">
    <citation type="journal article" date="2012" name="J. Bacteriol.">
        <title>Genome sequence of benzo(a)pyrene-degrading bacterium Novosphingobium pentaromativorans US6-1.</title>
        <authorList>
            <person name="Luo Y.R."/>
            <person name="Kang S.G."/>
            <person name="Kim S.J."/>
            <person name="Kim M.R."/>
            <person name="Li N."/>
            <person name="Lee J.H."/>
            <person name="Kwon K.K."/>
        </authorList>
    </citation>
    <scope>NUCLEOTIDE SEQUENCE [LARGE SCALE GENOMIC DNA]</scope>
    <source>
        <strain evidence="4 5">US6-1</strain>
    </source>
</reference>
<gene>
    <name evidence="4" type="ORF">NSU_3475</name>
</gene>